<dbReference type="InterPro" id="IPR016032">
    <property type="entry name" value="Sig_transdc_resp-reg_C-effctor"/>
</dbReference>
<dbReference type="AlphaFoldDB" id="A0A9E6XXD8"/>
<dbReference type="Proteomes" id="UP001162834">
    <property type="component" value="Chromosome"/>
</dbReference>
<dbReference type="GO" id="GO:0005524">
    <property type="term" value="F:ATP binding"/>
    <property type="evidence" value="ECO:0007669"/>
    <property type="project" value="UniProtKB-KW"/>
</dbReference>
<dbReference type="PRINTS" id="PR00038">
    <property type="entry name" value="HTHLUXR"/>
</dbReference>
<evidence type="ECO:0000256" key="2">
    <source>
        <dbReference type="ARBA" id="ARBA00022840"/>
    </source>
</evidence>
<gene>
    <name evidence="4" type="ORF">DSM104329_02650</name>
</gene>
<dbReference type="InterPro" id="IPR036388">
    <property type="entry name" value="WH-like_DNA-bd_sf"/>
</dbReference>
<reference evidence="4" key="1">
    <citation type="journal article" date="2022" name="Int. J. Syst. Evol. Microbiol.">
        <title>Pseudomonas aegrilactucae sp. nov. and Pseudomonas morbosilactucae sp. nov., pathogens causing bacterial rot of lettuce in Japan.</title>
        <authorList>
            <person name="Sawada H."/>
            <person name="Fujikawa T."/>
            <person name="Satou M."/>
        </authorList>
    </citation>
    <scope>NUCLEOTIDE SEQUENCE</scope>
    <source>
        <strain evidence="4">0166_1</strain>
    </source>
</reference>
<dbReference type="SUPFAM" id="SSF46894">
    <property type="entry name" value="C-terminal effector domain of the bipartite response regulators"/>
    <property type="match status" value="1"/>
</dbReference>
<evidence type="ECO:0000256" key="1">
    <source>
        <dbReference type="ARBA" id="ARBA00022741"/>
    </source>
</evidence>
<organism evidence="4 5">
    <name type="scientific">Capillimicrobium parvum</name>
    <dbReference type="NCBI Taxonomy" id="2884022"/>
    <lineage>
        <taxon>Bacteria</taxon>
        <taxon>Bacillati</taxon>
        <taxon>Actinomycetota</taxon>
        <taxon>Thermoleophilia</taxon>
        <taxon>Solirubrobacterales</taxon>
        <taxon>Capillimicrobiaceae</taxon>
        <taxon>Capillimicrobium</taxon>
    </lineage>
</organism>
<dbReference type="GO" id="GO:0004016">
    <property type="term" value="F:adenylate cyclase activity"/>
    <property type="evidence" value="ECO:0007669"/>
    <property type="project" value="TreeGrafter"/>
</dbReference>
<dbReference type="SMART" id="SM00421">
    <property type="entry name" value="HTH_LUXR"/>
    <property type="match status" value="1"/>
</dbReference>
<keyword evidence="5" id="KW-1185">Reference proteome</keyword>
<dbReference type="GO" id="GO:0003677">
    <property type="term" value="F:DNA binding"/>
    <property type="evidence" value="ECO:0007669"/>
    <property type="project" value="InterPro"/>
</dbReference>
<dbReference type="Gene3D" id="1.10.10.10">
    <property type="entry name" value="Winged helix-like DNA-binding domain superfamily/Winged helix DNA-binding domain"/>
    <property type="match status" value="1"/>
</dbReference>
<accession>A0A9E6XXD8</accession>
<dbReference type="PROSITE" id="PS50043">
    <property type="entry name" value="HTH_LUXR_2"/>
    <property type="match status" value="1"/>
</dbReference>
<keyword evidence="1" id="KW-0547">Nucleotide-binding</keyword>
<dbReference type="Pfam" id="PF00196">
    <property type="entry name" value="GerE"/>
    <property type="match status" value="1"/>
</dbReference>
<feature type="domain" description="HTH luxR-type" evidence="3">
    <location>
        <begin position="836"/>
        <end position="901"/>
    </location>
</feature>
<dbReference type="GO" id="GO:0006355">
    <property type="term" value="P:regulation of DNA-templated transcription"/>
    <property type="evidence" value="ECO:0007669"/>
    <property type="project" value="InterPro"/>
</dbReference>
<dbReference type="InterPro" id="IPR027417">
    <property type="entry name" value="P-loop_NTPase"/>
</dbReference>
<evidence type="ECO:0000259" key="3">
    <source>
        <dbReference type="PROSITE" id="PS50043"/>
    </source>
</evidence>
<dbReference type="CDD" id="cd06170">
    <property type="entry name" value="LuxR_C_like"/>
    <property type="match status" value="1"/>
</dbReference>
<sequence>MLVEARVGTSGTLIVSGEPGIGKTALLGYAGDRAAGMALLTARGTEAEAEVPFGGLLELLRPVLADVDRLPAPQADSLRAALALGPPTRLDRFTVGAATLNLLATAAEHRPLLVVVDDAHWLDRPSLAAVLFAARRLVVDPIAVLLSVRTGEAPMVDEMGLPTLDLGGVDHATAAEILAQRAGHPPPPDSAQRLFALTAGNPLALVELAGTALDLPLAAPDGPLAVQTSVERAYRGRIEALPESGRTMLLLAAAAGASDLAAVAAAGAALRLDLTELEAAERAGLVALGFGRIEFRHPLVRAAAYNAALPEQRRAAHRALAEVLTADPDGDRRAWHLASAALGPDAGAAAALQAAAERARDRGAYATAASAAERAAQLTADPARAAERRYAAAEAAWLAGDPARTIRAAEHVLAARPDALLRAEAEHLRGQATMQAGPVMDGYRILVQAADEVAARHPAKAVEMRADAAEACLYGGHPGSMLETARAAYALAAASDCGERATVRATLALGAALIYGGQGDEGARHVREATAALESSEDLRGDPQLLSSAAVGPLFLREAGAGAVLIDRAIACGRREGTRGVLPYALALAGRYATTSDRWAVGASLYEEAMRLAREAGQGLPLCLAAAGMALVAARRGDEDACREYAALALERGNRLGLEMPRSWALDALAEMELAAGRPDRAIEPLERKQAVLAAAGIADPDVSPVPDLVEACVRRGGDERAPPGFEAFAQRAVEKGQPWALARLERARGLLAGDEDFERHFAAALRLHGDTPDRFEEARTRLCHGERLRRARRRVQARAELRRSFEAFDELGAAPWAERARIELQATGETARRRDPSTLDDLTPQELQVAMLLGSGLTTREAAGRLFLSPKTVEHHLRNAYRKLGIRSRDALAAVLGAGPDAEDQGAP</sequence>
<dbReference type="Pfam" id="PF13191">
    <property type="entry name" value="AAA_16"/>
    <property type="match status" value="1"/>
</dbReference>
<protein>
    <recommendedName>
        <fullName evidence="3">HTH luxR-type domain-containing protein</fullName>
    </recommendedName>
</protein>
<dbReference type="PANTHER" id="PTHR16305:SF35">
    <property type="entry name" value="TRANSCRIPTIONAL ACTIVATOR DOMAIN"/>
    <property type="match status" value="1"/>
</dbReference>
<keyword evidence="2" id="KW-0067">ATP-binding</keyword>
<dbReference type="InterPro" id="IPR000792">
    <property type="entry name" value="Tscrpt_reg_LuxR_C"/>
</dbReference>
<proteinExistence type="predicted"/>
<name>A0A9E6XXD8_9ACTN</name>
<evidence type="ECO:0000313" key="5">
    <source>
        <dbReference type="Proteomes" id="UP001162834"/>
    </source>
</evidence>
<evidence type="ECO:0000313" key="4">
    <source>
        <dbReference type="EMBL" id="UGS36249.1"/>
    </source>
</evidence>
<dbReference type="SUPFAM" id="SSF52540">
    <property type="entry name" value="P-loop containing nucleoside triphosphate hydrolases"/>
    <property type="match status" value="1"/>
</dbReference>
<dbReference type="PANTHER" id="PTHR16305">
    <property type="entry name" value="TESTICULAR SOLUBLE ADENYLYL CYCLASE"/>
    <property type="match status" value="1"/>
</dbReference>
<dbReference type="EMBL" id="CP087164">
    <property type="protein sequence ID" value="UGS36249.1"/>
    <property type="molecule type" value="Genomic_DNA"/>
</dbReference>
<dbReference type="InterPro" id="IPR041664">
    <property type="entry name" value="AAA_16"/>
</dbReference>
<dbReference type="KEGG" id="sbae:DSM104329_02650"/>
<dbReference type="GO" id="GO:0005737">
    <property type="term" value="C:cytoplasm"/>
    <property type="evidence" value="ECO:0007669"/>
    <property type="project" value="TreeGrafter"/>
</dbReference>